<dbReference type="EMBL" id="JBHUOJ010000007">
    <property type="protein sequence ID" value="MFD2832381.1"/>
    <property type="molecule type" value="Genomic_DNA"/>
</dbReference>
<gene>
    <name evidence="2" type="ORF">ACFSYS_03720</name>
</gene>
<comment type="similarity">
    <text evidence="1">Belongs to the ROK (NagC/XylR) family.</text>
</comment>
<dbReference type="SUPFAM" id="SSF53067">
    <property type="entry name" value="Actin-like ATPase domain"/>
    <property type="match status" value="1"/>
</dbReference>
<evidence type="ECO:0000256" key="1">
    <source>
        <dbReference type="ARBA" id="ARBA00006479"/>
    </source>
</evidence>
<dbReference type="InterPro" id="IPR000600">
    <property type="entry name" value="ROK"/>
</dbReference>
<comment type="caution">
    <text evidence="2">The sequence shown here is derived from an EMBL/GenBank/DDBJ whole genome shotgun (WGS) entry which is preliminary data.</text>
</comment>
<dbReference type="RefSeq" id="WP_251740429.1">
    <property type="nucleotide sequence ID" value="NZ_JBHUOJ010000007.1"/>
</dbReference>
<dbReference type="PANTHER" id="PTHR18964">
    <property type="entry name" value="ROK (REPRESSOR, ORF, KINASE) FAMILY"/>
    <property type="match status" value="1"/>
</dbReference>
<name>A0ABW5WZZ4_9FLAO</name>
<dbReference type="InterPro" id="IPR043129">
    <property type="entry name" value="ATPase_NBD"/>
</dbReference>
<keyword evidence="3" id="KW-1185">Reference proteome</keyword>
<protein>
    <submittedName>
        <fullName evidence="2">ROK family protein</fullName>
    </submittedName>
</protein>
<evidence type="ECO:0000313" key="3">
    <source>
        <dbReference type="Proteomes" id="UP001597438"/>
    </source>
</evidence>
<organism evidence="2 3">
    <name type="scientific">Christiangramia antarctica</name>
    <dbReference type="NCBI Taxonomy" id="2058158"/>
    <lineage>
        <taxon>Bacteria</taxon>
        <taxon>Pseudomonadati</taxon>
        <taxon>Bacteroidota</taxon>
        <taxon>Flavobacteriia</taxon>
        <taxon>Flavobacteriales</taxon>
        <taxon>Flavobacteriaceae</taxon>
        <taxon>Christiangramia</taxon>
    </lineage>
</organism>
<reference evidence="3" key="1">
    <citation type="journal article" date="2019" name="Int. J. Syst. Evol. Microbiol.">
        <title>The Global Catalogue of Microorganisms (GCM) 10K type strain sequencing project: providing services to taxonomists for standard genome sequencing and annotation.</title>
        <authorList>
            <consortium name="The Broad Institute Genomics Platform"/>
            <consortium name="The Broad Institute Genome Sequencing Center for Infectious Disease"/>
            <person name="Wu L."/>
            <person name="Ma J."/>
        </authorList>
    </citation>
    <scope>NUCLEOTIDE SEQUENCE [LARGE SCALE GENOMIC DNA]</scope>
    <source>
        <strain evidence="3">KCTC 52925</strain>
    </source>
</reference>
<accession>A0ABW5WZZ4</accession>
<dbReference type="Pfam" id="PF00480">
    <property type="entry name" value="ROK"/>
    <property type="match status" value="1"/>
</dbReference>
<dbReference type="Gene3D" id="3.30.420.40">
    <property type="match status" value="2"/>
</dbReference>
<sequence length="293" mass="32039">MHKEEKIIGIDIGGTKVHIGIVQAGKVLKESKFSTSANASKTQILGKITRGIEQLIQPDVIGIGIGVPGLVDEKLGIVHNVQNIPNWSKVYLKDHLQSYFEKPVYITNDANIFVAGIKKYGAGKKYNNLVGITLGTGFGAGIIIDNTIYSGQYSSAGEYGGIPYLDKTLEDYCGGKFFQQKLGISGKEVMALAEKGNAKALDIFQQYGHHVGNAIKIILYSISPQAIFLGGSIAKGYKYFKEAMEESIKDFPFKVITESLVIERVHMKNTAILGSAAIFQMRLKKDELLKSFI</sequence>
<dbReference type="Proteomes" id="UP001597438">
    <property type="component" value="Unassembled WGS sequence"/>
</dbReference>
<evidence type="ECO:0000313" key="2">
    <source>
        <dbReference type="EMBL" id="MFD2832381.1"/>
    </source>
</evidence>
<proteinExistence type="inferred from homology"/>
<dbReference type="PANTHER" id="PTHR18964:SF149">
    <property type="entry name" value="BIFUNCTIONAL UDP-N-ACETYLGLUCOSAMINE 2-EPIMERASE_N-ACETYLMANNOSAMINE KINASE"/>
    <property type="match status" value="1"/>
</dbReference>